<evidence type="ECO:0000313" key="3">
    <source>
        <dbReference type="Proteomes" id="UP001597083"/>
    </source>
</evidence>
<protein>
    <submittedName>
        <fullName evidence="2">DNA glycosylase AlkZ-like family protein</fullName>
    </submittedName>
</protein>
<feature type="compositionally biased region" description="Low complexity" evidence="1">
    <location>
        <begin position="188"/>
        <end position="197"/>
    </location>
</feature>
<feature type="non-terminal residue" evidence="2">
    <location>
        <position position="210"/>
    </location>
</feature>
<dbReference type="Pfam" id="PF06224">
    <property type="entry name" value="AlkZ-like"/>
    <property type="match status" value="1"/>
</dbReference>
<evidence type="ECO:0000256" key="1">
    <source>
        <dbReference type="SAM" id="MobiDB-lite"/>
    </source>
</evidence>
<dbReference type="EMBL" id="JBHTIR010003782">
    <property type="protein sequence ID" value="MFD0855777.1"/>
    <property type="molecule type" value="Genomic_DNA"/>
</dbReference>
<dbReference type="Proteomes" id="UP001597083">
    <property type="component" value="Unassembled WGS sequence"/>
</dbReference>
<proteinExistence type="predicted"/>
<reference evidence="3" key="1">
    <citation type="journal article" date="2019" name="Int. J. Syst. Evol. Microbiol.">
        <title>The Global Catalogue of Microorganisms (GCM) 10K type strain sequencing project: providing services to taxonomists for standard genome sequencing and annotation.</title>
        <authorList>
            <consortium name="The Broad Institute Genomics Platform"/>
            <consortium name="The Broad Institute Genome Sequencing Center for Infectious Disease"/>
            <person name="Wu L."/>
            <person name="Ma J."/>
        </authorList>
    </citation>
    <scope>NUCLEOTIDE SEQUENCE [LARGE SCALE GENOMIC DNA]</scope>
    <source>
        <strain evidence="3">JCM 31696</strain>
    </source>
</reference>
<accession>A0ABW3CP97</accession>
<gene>
    <name evidence="2" type="ORF">ACFQ07_26280</name>
</gene>
<sequence length="210" mass="23108">MADTLSLRALNRATLARQMLLARAETAPTETVERLGGLQAQEPKPPFLGLWTRLRDFQPQMLTAALRERTLVRATMMRGTLHLMTAQDYLAFRTALQPVLDAGLKVLGTRAKGLDKDKVLPVARALLHESPRTFTQVRSLLQEEFPDVNERALGFAVRMCLPLVMVPTDDRWGFPRNSEFTLAEDWLGSSPSDSDSGPGPGPGSGNTEPG</sequence>
<comment type="caution">
    <text evidence="2">The sequence shown here is derived from an EMBL/GenBank/DDBJ whole genome shotgun (WGS) entry which is preliminary data.</text>
</comment>
<dbReference type="PANTHER" id="PTHR38479:SF2">
    <property type="entry name" value="WINGED HELIX DNA-BINDING DOMAIN-CONTAINING PROTEIN"/>
    <property type="match status" value="1"/>
</dbReference>
<feature type="region of interest" description="Disordered" evidence="1">
    <location>
        <begin position="184"/>
        <end position="210"/>
    </location>
</feature>
<organism evidence="2 3">
    <name type="scientific">Actinomadura adrarensis</name>
    <dbReference type="NCBI Taxonomy" id="1819600"/>
    <lineage>
        <taxon>Bacteria</taxon>
        <taxon>Bacillati</taxon>
        <taxon>Actinomycetota</taxon>
        <taxon>Actinomycetes</taxon>
        <taxon>Streptosporangiales</taxon>
        <taxon>Thermomonosporaceae</taxon>
        <taxon>Actinomadura</taxon>
    </lineage>
</organism>
<evidence type="ECO:0000313" key="2">
    <source>
        <dbReference type="EMBL" id="MFD0855777.1"/>
    </source>
</evidence>
<dbReference type="PANTHER" id="PTHR38479">
    <property type="entry name" value="LMO0824 PROTEIN"/>
    <property type="match status" value="1"/>
</dbReference>
<name>A0ABW3CP97_9ACTN</name>
<dbReference type="InterPro" id="IPR009351">
    <property type="entry name" value="AlkZ-like"/>
</dbReference>
<keyword evidence="3" id="KW-1185">Reference proteome</keyword>